<organism evidence="1">
    <name type="scientific">Rhizophora mucronata</name>
    <name type="common">Asiatic mangrove</name>
    <dbReference type="NCBI Taxonomy" id="61149"/>
    <lineage>
        <taxon>Eukaryota</taxon>
        <taxon>Viridiplantae</taxon>
        <taxon>Streptophyta</taxon>
        <taxon>Embryophyta</taxon>
        <taxon>Tracheophyta</taxon>
        <taxon>Spermatophyta</taxon>
        <taxon>Magnoliopsida</taxon>
        <taxon>eudicotyledons</taxon>
        <taxon>Gunneridae</taxon>
        <taxon>Pentapetalae</taxon>
        <taxon>rosids</taxon>
        <taxon>fabids</taxon>
        <taxon>Malpighiales</taxon>
        <taxon>Rhizophoraceae</taxon>
        <taxon>Rhizophora</taxon>
    </lineage>
</organism>
<name>A0A2P2QBJ5_RHIMU</name>
<protein>
    <submittedName>
        <fullName evidence="1">Uncharacterized protein</fullName>
    </submittedName>
</protein>
<dbReference type="AlphaFoldDB" id="A0A2P2QBJ5"/>
<reference evidence="1" key="1">
    <citation type="submission" date="2018-02" db="EMBL/GenBank/DDBJ databases">
        <title>Rhizophora mucronata_Transcriptome.</title>
        <authorList>
            <person name="Meera S.P."/>
            <person name="Sreeshan A."/>
            <person name="Augustine A."/>
        </authorList>
    </citation>
    <scope>NUCLEOTIDE SEQUENCE</scope>
    <source>
        <tissue evidence="1">Leaf</tissue>
    </source>
</reference>
<accession>A0A2P2QBJ5</accession>
<sequence length="38" mass="4284">MLLINSSFIYYPRPHLCLTTIPAHLQSNQITNAKPISS</sequence>
<proteinExistence type="predicted"/>
<evidence type="ECO:0000313" key="1">
    <source>
        <dbReference type="EMBL" id="MBX64335.1"/>
    </source>
</evidence>
<dbReference type="EMBL" id="GGEC01083851">
    <property type="protein sequence ID" value="MBX64335.1"/>
    <property type="molecule type" value="Transcribed_RNA"/>
</dbReference>